<dbReference type="Gene3D" id="2.60.120.200">
    <property type="match status" value="1"/>
</dbReference>
<dbReference type="GO" id="GO:0016787">
    <property type="term" value="F:hydrolase activity"/>
    <property type="evidence" value="ECO:0007669"/>
    <property type="project" value="UniProtKB-KW"/>
</dbReference>
<protein>
    <submittedName>
        <fullName evidence="1">Glycoside hydrolase family 16 protein</fullName>
    </submittedName>
</protein>
<dbReference type="InterPro" id="IPR013320">
    <property type="entry name" value="ConA-like_dom_sf"/>
</dbReference>
<sequence length="47" mass="5294">GNQWVFNKSFFLILNLAVGGYWPGDPDGSTQFPQQMIIDYVRVTTGD</sequence>
<evidence type="ECO:0000313" key="1">
    <source>
        <dbReference type="EMBL" id="NEE08762.1"/>
    </source>
</evidence>
<name>A0A6G3WTK3_9ACTN</name>
<gene>
    <name evidence="1" type="ORF">G3M58_20200</name>
</gene>
<organism evidence="1">
    <name type="scientific">Streptomyces sp. SID7499</name>
    <dbReference type="NCBI Taxonomy" id="2706086"/>
    <lineage>
        <taxon>Bacteria</taxon>
        <taxon>Bacillati</taxon>
        <taxon>Actinomycetota</taxon>
        <taxon>Actinomycetes</taxon>
        <taxon>Kitasatosporales</taxon>
        <taxon>Streptomycetaceae</taxon>
        <taxon>Streptomyces</taxon>
    </lineage>
</organism>
<keyword evidence="1" id="KW-0378">Hydrolase</keyword>
<dbReference type="AlphaFoldDB" id="A0A6G3WTK3"/>
<dbReference type="EMBL" id="JAAGMN010001953">
    <property type="protein sequence ID" value="NEE08762.1"/>
    <property type="molecule type" value="Genomic_DNA"/>
</dbReference>
<dbReference type="SUPFAM" id="SSF49899">
    <property type="entry name" value="Concanavalin A-like lectins/glucanases"/>
    <property type="match status" value="1"/>
</dbReference>
<reference evidence="1" key="1">
    <citation type="submission" date="2020-01" db="EMBL/GenBank/DDBJ databases">
        <title>Insect and environment-associated Actinomycetes.</title>
        <authorList>
            <person name="Currrie C."/>
            <person name="Chevrette M."/>
            <person name="Carlson C."/>
            <person name="Stubbendieck R."/>
            <person name="Wendt-Pienkowski E."/>
        </authorList>
    </citation>
    <scope>NUCLEOTIDE SEQUENCE</scope>
    <source>
        <strain evidence="1">SID7499</strain>
    </source>
</reference>
<proteinExistence type="predicted"/>
<feature type="non-terminal residue" evidence="1">
    <location>
        <position position="1"/>
    </location>
</feature>
<accession>A0A6G3WTK3</accession>
<comment type="caution">
    <text evidence="1">The sequence shown here is derived from an EMBL/GenBank/DDBJ whole genome shotgun (WGS) entry which is preliminary data.</text>
</comment>